<dbReference type="STRING" id="167879.CPS_4008"/>
<dbReference type="InterPro" id="IPR010239">
    <property type="entry name" value="CHP02001"/>
</dbReference>
<evidence type="ECO:0000256" key="1">
    <source>
        <dbReference type="SAM" id="SignalP"/>
    </source>
</evidence>
<name>Q47X05_COLP3</name>
<feature type="chain" id="PRO_5004233704" description="Periplasmic or outer membrane protein" evidence="1">
    <location>
        <begin position="25"/>
        <end position="239"/>
    </location>
</feature>
<proteinExistence type="predicted"/>
<sequence>MNIMNKKLITLASTCLLAAGSAHADVSSTVNLTSDYTFNGVSQTDSDPALQASLDYAGDGGFYVGTWASNVDFGASDDTNIEWDFYVGNYWQLNDKVGLDAGVAYYTYHGDDGSSDYQYGEAYTKFGYNSSMGDTELNFWYAWDYFGTGAGHYIMMAAHTFTVSEGHNIRVSIDRSTSDDVSKWGWGNNFDEKSYNHYRIEYTTSFSGFDFNLAAEDTSMDWDTSDSRVVLSVSRTFGF</sequence>
<keyword evidence="1" id="KW-0732">Signal</keyword>
<dbReference type="RefSeq" id="WP_011044752.1">
    <property type="nucleotide sequence ID" value="NC_003910.7"/>
</dbReference>
<evidence type="ECO:0008006" key="4">
    <source>
        <dbReference type="Google" id="ProtNLM"/>
    </source>
</evidence>
<evidence type="ECO:0000313" key="3">
    <source>
        <dbReference type="Proteomes" id="UP000000547"/>
    </source>
</evidence>
<dbReference type="EMBL" id="CP000083">
    <property type="protein sequence ID" value="AAZ28334.1"/>
    <property type="molecule type" value="Genomic_DNA"/>
</dbReference>
<dbReference type="AlphaFoldDB" id="Q47X05"/>
<organism evidence="2 3">
    <name type="scientific">Colwellia psychrerythraea (strain 34H / ATCC BAA-681)</name>
    <name type="common">Vibrio psychroerythus</name>
    <dbReference type="NCBI Taxonomy" id="167879"/>
    <lineage>
        <taxon>Bacteria</taxon>
        <taxon>Pseudomonadati</taxon>
        <taxon>Pseudomonadota</taxon>
        <taxon>Gammaproteobacteria</taxon>
        <taxon>Alteromonadales</taxon>
        <taxon>Colwelliaceae</taxon>
        <taxon>Colwellia</taxon>
    </lineage>
</organism>
<protein>
    <recommendedName>
        <fullName evidence="4">Periplasmic or outer membrane protein</fullName>
    </recommendedName>
</protein>
<dbReference type="HOGENOM" id="CLU_074587_1_0_6"/>
<gene>
    <name evidence="2" type="ordered locus">CPS_4008</name>
</gene>
<evidence type="ECO:0000313" key="2">
    <source>
        <dbReference type="EMBL" id="AAZ28334.1"/>
    </source>
</evidence>
<reference evidence="2" key="1">
    <citation type="journal article" date="2005" name="Proc. Natl. Acad. Sci. U.S.A.">
        <title>The psychrophilic lifestyle as revealed by the genome sequence of Colwellia psychrerythraea 34H through genomic and proteomic analyses.</title>
        <authorList>
            <person name="Methe B.A."/>
            <person name="Nelson K.E."/>
            <person name="Deming J.W."/>
            <person name="Momen B."/>
            <person name="Melamud E."/>
            <person name="Zhang X."/>
            <person name="Moult J."/>
            <person name="Madupu R."/>
            <person name="Nelson W.C."/>
            <person name="Dodson R.J."/>
            <person name="Brinkac L.M."/>
            <person name="Daugherty S.C."/>
            <person name="Durkin A.S."/>
            <person name="DeBoy R.T."/>
            <person name="Kolonay J.F."/>
            <person name="Sullivan S.A."/>
            <person name="Zhou L."/>
            <person name="Davidsen T.M."/>
            <person name="Wu M."/>
            <person name="Huston A.L."/>
            <person name="Lewis M."/>
            <person name="Weaver B."/>
            <person name="Weidman J.F."/>
            <person name="Khouri H."/>
            <person name="Utterback T.R."/>
            <person name="Feldblyum T.V."/>
            <person name="Fraser C.M."/>
        </authorList>
    </citation>
    <scope>NUCLEOTIDE SEQUENCE [LARGE SCALE GENOMIC DNA]</scope>
    <source>
        <strain evidence="2">34H</strain>
    </source>
</reference>
<dbReference type="KEGG" id="cps:CPS_4008"/>
<accession>Q47X05</accession>
<dbReference type="NCBIfam" id="TIGR02001">
    <property type="entry name" value="gcw_chp"/>
    <property type="match status" value="1"/>
</dbReference>
<dbReference type="Proteomes" id="UP000000547">
    <property type="component" value="Chromosome"/>
</dbReference>
<dbReference type="Pfam" id="PF09694">
    <property type="entry name" value="Gcw_chp"/>
    <property type="match status" value="1"/>
</dbReference>
<feature type="signal peptide" evidence="1">
    <location>
        <begin position="1"/>
        <end position="24"/>
    </location>
</feature>